<dbReference type="Proteomes" id="UP000033220">
    <property type="component" value="Chromosome DSM 122"/>
</dbReference>
<keyword evidence="2" id="KW-1185">Reference proteome</keyword>
<dbReference type="HOGENOM" id="CLU_1531378_0_0_5"/>
<accession>H6SL09</accession>
<name>H6SL09_PARPM</name>
<gene>
    <name evidence="1" type="ORF">RSPPHO_02048</name>
</gene>
<dbReference type="STRING" id="1150469.RSPPHO_02048"/>
<sequence>MWNCLRSSWARSRASVVAPTNRSWPLSSGWPTPTRPLAGPWASTASRPLDAAFLFFQEDNQMDLNDFAVNEDLFEGGFVLMLSADSGVRLRSAGSDKAQAVRERLYKPYASFREIPDDIQARLTCDWIAQGLAVEWIGPWTIGGAPLDTSDPKAVSQALQHPKFKPLRTKLLLAASSEDNFRAAAEAGAEKN</sequence>
<reference evidence="1 2" key="1">
    <citation type="submission" date="2012-02" db="EMBL/GenBank/DDBJ databases">
        <title>Shotgun genome sequence of Phaeospirillum photometricum DSM 122.</title>
        <authorList>
            <person name="Duquesne K."/>
            <person name="Sturgis J."/>
        </authorList>
    </citation>
    <scope>NUCLEOTIDE SEQUENCE [LARGE SCALE GENOMIC DNA]</scope>
    <source>
        <strain evidence="2">DSM122</strain>
    </source>
</reference>
<proteinExistence type="predicted"/>
<dbReference type="EMBL" id="HE663493">
    <property type="protein sequence ID" value="CCG08674.1"/>
    <property type="molecule type" value="Genomic_DNA"/>
</dbReference>
<evidence type="ECO:0000313" key="2">
    <source>
        <dbReference type="Proteomes" id="UP000033220"/>
    </source>
</evidence>
<evidence type="ECO:0000313" key="1">
    <source>
        <dbReference type="EMBL" id="CCG08674.1"/>
    </source>
</evidence>
<dbReference type="KEGG" id="rpm:RSPPHO_02048"/>
<dbReference type="AlphaFoldDB" id="H6SL09"/>
<dbReference type="PATRIC" id="fig|1150469.3.peg.2304"/>
<organism evidence="1 2">
    <name type="scientific">Pararhodospirillum photometricum DSM 122</name>
    <dbReference type="NCBI Taxonomy" id="1150469"/>
    <lineage>
        <taxon>Bacteria</taxon>
        <taxon>Pseudomonadati</taxon>
        <taxon>Pseudomonadota</taxon>
        <taxon>Alphaproteobacteria</taxon>
        <taxon>Rhodospirillales</taxon>
        <taxon>Rhodospirillaceae</taxon>
        <taxon>Pararhodospirillum</taxon>
    </lineage>
</organism>
<protein>
    <submittedName>
        <fullName evidence="1">Uncharacterized protein</fullName>
    </submittedName>
</protein>